<comment type="caution">
    <text evidence="2">The sequence shown here is derived from an EMBL/GenBank/DDBJ whole genome shotgun (WGS) entry which is preliminary data.</text>
</comment>
<dbReference type="RefSeq" id="WP_064563641.1">
    <property type="nucleotide sequence ID" value="NZ_JBJOSA010000023.1"/>
</dbReference>
<proteinExistence type="predicted"/>
<name>A0ABW8VU21_9BACI</name>
<feature type="transmembrane region" description="Helical" evidence="1">
    <location>
        <begin position="28"/>
        <end position="46"/>
    </location>
</feature>
<evidence type="ECO:0000313" key="3">
    <source>
        <dbReference type="Proteomes" id="UP001628668"/>
    </source>
</evidence>
<protein>
    <submittedName>
        <fullName evidence="2">Uncharacterized protein</fullName>
    </submittedName>
</protein>
<dbReference type="Proteomes" id="UP001628668">
    <property type="component" value="Unassembled WGS sequence"/>
</dbReference>
<keyword evidence="1" id="KW-0472">Membrane</keyword>
<sequence>MLTKMWLKANATYSRYVNNERGAQALEWVALGLVVLAVMGAIASGVGDNTSIGKTIVSKLEQMINKIGGGGGS</sequence>
<keyword evidence="1" id="KW-0812">Transmembrane</keyword>
<evidence type="ECO:0000313" key="2">
    <source>
        <dbReference type="EMBL" id="MFL8938832.1"/>
    </source>
</evidence>
<evidence type="ECO:0000256" key="1">
    <source>
        <dbReference type="SAM" id="Phobius"/>
    </source>
</evidence>
<organism evidence="2 3">
    <name type="scientific">Rossellomorea oryzaecorticis</name>
    <dbReference type="NCBI Taxonomy" id="1396505"/>
    <lineage>
        <taxon>Bacteria</taxon>
        <taxon>Bacillati</taxon>
        <taxon>Bacillota</taxon>
        <taxon>Bacilli</taxon>
        <taxon>Bacillales</taxon>
        <taxon>Bacillaceae</taxon>
        <taxon>Rossellomorea</taxon>
    </lineage>
</organism>
<gene>
    <name evidence="2" type="ORF">ACKA06_18770</name>
</gene>
<reference evidence="2 3" key="1">
    <citation type="submission" date="2024-12" db="EMBL/GenBank/DDBJ databases">
        <authorList>
            <person name="Li X."/>
            <person name="Zhang D."/>
        </authorList>
    </citation>
    <scope>NUCLEOTIDE SEQUENCE [LARGE SCALE GENOMIC DNA]</scope>
    <source>
        <strain evidence="2 3">JCM19602</strain>
    </source>
</reference>
<dbReference type="EMBL" id="JBJOSA010000023">
    <property type="protein sequence ID" value="MFL8938832.1"/>
    <property type="molecule type" value="Genomic_DNA"/>
</dbReference>
<keyword evidence="1" id="KW-1133">Transmembrane helix</keyword>
<keyword evidence="3" id="KW-1185">Reference proteome</keyword>
<accession>A0ABW8VU21</accession>